<comment type="caution">
    <text evidence="1">The sequence shown here is derived from an EMBL/GenBank/DDBJ whole genome shotgun (WGS) entry which is preliminary data.</text>
</comment>
<dbReference type="EMBL" id="JAESJJ010000030">
    <property type="protein sequence ID" value="MBL3610583.1"/>
    <property type="molecule type" value="Genomic_DNA"/>
</dbReference>
<reference evidence="1 2" key="1">
    <citation type="submission" date="2021-01" db="EMBL/GenBank/DDBJ databases">
        <title>Draft genomes of Rhodovulum sulfidophilum.</title>
        <authorList>
            <person name="Guzman M.S."/>
        </authorList>
    </citation>
    <scope>NUCLEOTIDE SEQUENCE [LARGE SCALE GENOMIC DNA]</scope>
    <source>
        <strain evidence="1 2">AB35</strain>
    </source>
</reference>
<organism evidence="1 2">
    <name type="scientific">Rhodovulum sulfidophilum</name>
    <name type="common">Rhodobacter sulfidophilus</name>
    <dbReference type="NCBI Taxonomy" id="35806"/>
    <lineage>
        <taxon>Bacteria</taxon>
        <taxon>Pseudomonadati</taxon>
        <taxon>Pseudomonadota</taxon>
        <taxon>Alphaproteobacteria</taxon>
        <taxon>Rhodobacterales</taxon>
        <taxon>Paracoccaceae</taxon>
        <taxon>Rhodovulum</taxon>
    </lineage>
</organism>
<evidence type="ECO:0000313" key="1">
    <source>
        <dbReference type="EMBL" id="MBL3610583.1"/>
    </source>
</evidence>
<keyword evidence="2" id="KW-1185">Reference proteome</keyword>
<gene>
    <name evidence="1" type="ORF">JMM60_17620</name>
</gene>
<protein>
    <submittedName>
        <fullName evidence="1">Uncharacterized protein</fullName>
    </submittedName>
</protein>
<name>A0ABS1RY63_RHOSU</name>
<accession>A0ABS1RY63</accession>
<sequence>MNVDRILGLDPRLLAPEEVSEPILADPDPARFGALFGMDDLRALIATVCSPLIGHKRPYLRVVKEKKSVQEKVYGQFAKLGGERVAAQVDPKKLRAVLDSGATLNINFLEELHPTMRGFADETA</sequence>
<proteinExistence type="predicted"/>
<evidence type="ECO:0000313" key="2">
    <source>
        <dbReference type="Proteomes" id="UP000604473"/>
    </source>
</evidence>
<dbReference type="RefSeq" id="WP_202250157.1">
    <property type="nucleotide sequence ID" value="NZ_JAESJJ010000030.1"/>
</dbReference>
<dbReference type="Proteomes" id="UP000604473">
    <property type="component" value="Unassembled WGS sequence"/>
</dbReference>